<dbReference type="InterPro" id="IPR014464">
    <property type="entry name" value="CvfB_fam"/>
</dbReference>
<organism evidence="3 4">
    <name type="scientific">Clostridium perfringens</name>
    <dbReference type="NCBI Taxonomy" id="1502"/>
    <lineage>
        <taxon>Bacteria</taxon>
        <taxon>Bacillati</taxon>
        <taxon>Bacillota</taxon>
        <taxon>Clostridia</taxon>
        <taxon>Eubacteriales</taxon>
        <taxon>Clostridiaceae</taxon>
        <taxon>Clostridium</taxon>
    </lineage>
</organism>
<evidence type="ECO:0000313" key="3">
    <source>
        <dbReference type="EMBL" id="MDZ7542875.1"/>
    </source>
</evidence>
<feature type="non-terminal residue" evidence="3">
    <location>
        <position position="187"/>
    </location>
</feature>
<dbReference type="Pfam" id="PF17783">
    <property type="entry name" value="WHD_CvfB"/>
    <property type="match status" value="1"/>
</dbReference>
<dbReference type="InterPro" id="IPR040764">
    <property type="entry name" value="CvfB_WH"/>
</dbReference>
<feature type="domain" description="Conserved virulence factor B third S1" evidence="2">
    <location>
        <begin position="56"/>
        <end position="126"/>
    </location>
</feature>
<dbReference type="PANTHER" id="PTHR37296:SF1">
    <property type="entry name" value="CONSERVED VIRULENCE FACTOR B"/>
    <property type="match status" value="1"/>
</dbReference>
<sequence length="187" mass="21042">GIGRQLLLPMSEMPEFKPLRPQLGDSIYVKLIHDKVGRLVAKMAGEEDLEKLVFHAPQSWLNTWHEAVVYRALRKGTFFVVEGGPLGFGAIGLLHESERPTALRVGARGRVRISHVREDGRVNVTLAERKEVGMDQEAVKVFGFLKERPKGARPYSDETPADIVKQRFEMSKSAFKRAMGRLMKAGY</sequence>
<accession>A0AAW9K7C8</accession>
<dbReference type="Proteomes" id="UP001288944">
    <property type="component" value="Unassembled WGS sequence"/>
</dbReference>
<dbReference type="InterPro" id="IPR036388">
    <property type="entry name" value="WH-like_DNA-bd_sf"/>
</dbReference>
<dbReference type="Pfam" id="PF21543">
    <property type="entry name" value="CvfB_2nd"/>
    <property type="match status" value="1"/>
</dbReference>
<protein>
    <submittedName>
        <fullName evidence="3">RNA-binding protein</fullName>
    </submittedName>
</protein>
<reference evidence="3" key="1">
    <citation type="submission" date="2019-11" db="EMBL/GenBank/DDBJ databases">
        <title>Characterization of Clostridium perfringens isolates from swine manure treated agricultural soils.</title>
        <authorList>
            <person name="Wushke S.T."/>
        </authorList>
    </citation>
    <scope>NUCLEOTIDE SEQUENCE</scope>
    <source>
        <strain evidence="3">X62</strain>
    </source>
</reference>
<evidence type="ECO:0000259" key="2">
    <source>
        <dbReference type="Pfam" id="PF21543"/>
    </source>
</evidence>
<gene>
    <name evidence="3" type="ORF">GNF83_17145</name>
</gene>
<dbReference type="PANTHER" id="PTHR37296">
    <property type="entry name" value="CONSERVED VIRULENCE FACTOR B"/>
    <property type="match status" value="1"/>
</dbReference>
<dbReference type="AlphaFoldDB" id="A0AAW9K7C8"/>
<comment type="caution">
    <text evidence="3">The sequence shown here is derived from an EMBL/GenBank/DDBJ whole genome shotgun (WGS) entry which is preliminary data.</text>
</comment>
<dbReference type="InterPro" id="IPR012340">
    <property type="entry name" value="NA-bd_OB-fold"/>
</dbReference>
<feature type="domain" description="Conserved virulence factor B-like winged helix" evidence="1">
    <location>
        <begin position="141"/>
        <end position="186"/>
    </location>
</feature>
<name>A0AAW9K7C8_CLOPF</name>
<dbReference type="InterPro" id="IPR048587">
    <property type="entry name" value="CvfB_S1_3rd"/>
</dbReference>
<dbReference type="EMBL" id="WNUR01000572">
    <property type="protein sequence ID" value="MDZ7542875.1"/>
    <property type="molecule type" value="Genomic_DNA"/>
</dbReference>
<feature type="non-terminal residue" evidence="3">
    <location>
        <position position="1"/>
    </location>
</feature>
<evidence type="ECO:0000313" key="4">
    <source>
        <dbReference type="Proteomes" id="UP001288944"/>
    </source>
</evidence>
<dbReference type="Gene3D" id="1.10.10.10">
    <property type="entry name" value="Winged helix-like DNA-binding domain superfamily/Winged helix DNA-binding domain"/>
    <property type="match status" value="1"/>
</dbReference>
<evidence type="ECO:0000259" key="1">
    <source>
        <dbReference type="Pfam" id="PF17783"/>
    </source>
</evidence>
<proteinExistence type="predicted"/>
<dbReference type="Gene3D" id="2.40.50.140">
    <property type="entry name" value="Nucleic acid-binding proteins"/>
    <property type="match status" value="2"/>
</dbReference>